<feature type="region of interest" description="Disordered" evidence="1">
    <location>
        <begin position="1"/>
        <end position="46"/>
    </location>
</feature>
<dbReference type="EMBL" id="LBMM01016589">
    <property type="protein sequence ID" value="KMQ84381.1"/>
    <property type="molecule type" value="Genomic_DNA"/>
</dbReference>
<dbReference type="Proteomes" id="UP000036403">
    <property type="component" value="Unassembled WGS sequence"/>
</dbReference>
<keyword evidence="3" id="KW-1185">Reference proteome</keyword>
<dbReference type="PaxDb" id="67767-A0A0J7K2E9"/>
<proteinExistence type="predicted"/>
<name>A0A0J7K2E9_LASNI</name>
<evidence type="ECO:0000313" key="2">
    <source>
        <dbReference type="EMBL" id="KMQ84381.1"/>
    </source>
</evidence>
<organism evidence="2 3">
    <name type="scientific">Lasius niger</name>
    <name type="common">Black garden ant</name>
    <dbReference type="NCBI Taxonomy" id="67767"/>
    <lineage>
        <taxon>Eukaryota</taxon>
        <taxon>Metazoa</taxon>
        <taxon>Ecdysozoa</taxon>
        <taxon>Arthropoda</taxon>
        <taxon>Hexapoda</taxon>
        <taxon>Insecta</taxon>
        <taxon>Pterygota</taxon>
        <taxon>Neoptera</taxon>
        <taxon>Endopterygota</taxon>
        <taxon>Hymenoptera</taxon>
        <taxon>Apocrita</taxon>
        <taxon>Aculeata</taxon>
        <taxon>Formicoidea</taxon>
        <taxon>Formicidae</taxon>
        <taxon>Formicinae</taxon>
        <taxon>Lasius</taxon>
        <taxon>Lasius</taxon>
    </lineage>
</organism>
<comment type="caution">
    <text evidence="2">The sequence shown here is derived from an EMBL/GenBank/DDBJ whole genome shotgun (WGS) entry which is preliminary data.</text>
</comment>
<dbReference type="AlphaFoldDB" id="A0A0J7K2E9"/>
<protein>
    <submittedName>
        <fullName evidence="2">Uncharacterized protein</fullName>
    </submittedName>
</protein>
<reference evidence="2 3" key="1">
    <citation type="submission" date="2015-04" db="EMBL/GenBank/DDBJ databases">
        <title>Lasius niger genome sequencing.</title>
        <authorList>
            <person name="Konorov E.A."/>
            <person name="Nikitin M.A."/>
            <person name="Kirill M.V."/>
            <person name="Chang P."/>
        </authorList>
    </citation>
    <scope>NUCLEOTIDE SEQUENCE [LARGE SCALE GENOMIC DNA]</scope>
    <source>
        <tissue evidence="2">Whole</tissue>
    </source>
</reference>
<evidence type="ECO:0000256" key="1">
    <source>
        <dbReference type="SAM" id="MobiDB-lite"/>
    </source>
</evidence>
<gene>
    <name evidence="2" type="ORF">RF55_17855</name>
</gene>
<accession>A0A0J7K2E9</accession>
<evidence type="ECO:0000313" key="3">
    <source>
        <dbReference type="Proteomes" id="UP000036403"/>
    </source>
</evidence>
<sequence length="95" mass="10210">MPINPAMPSKSPASRRLIPTHSPLPNAISRNMSTPPNGGATRPKNSAHPAAVLIRCFKAPDSIHPPIPGFKRPTYSFTLPITQRFDEATAMHGCA</sequence>